<dbReference type="EMBL" id="JACRWD010000001">
    <property type="protein sequence ID" value="MBC6003105.1"/>
    <property type="molecule type" value="Genomic_DNA"/>
</dbReference>
<feature type="transmembrane region" description="Helical" evidence="1">
    <location>
        <begin position="37"/>
        <end position="56"/>
    </location>
</feature>
<proteinExistence type="predicted"/>
<feature type="transmembrane region" description="Helical" evidence="1">
    <location>
        <begin position="85"/>
        <end position="106"/>
    </location>
</feature>
<accession>A0ABR7K1Y5</accession>
<keyword evidence="1" id="KW-1133">Transmembrane helix</keyword>
<feature type="transmembrane region" description="Helical" evidence="1">
    <location>
        <begin position="139"/>
        <end position="159"/>
    </location>
</feature>
<feature type="transmembrane region" description="Helical" evidence="1">
    <location>
        <begin position="112"/>
        <end position="132"/>
    </location>
</feature>
<keyword evidence="1" id="KW-0472">Membrane</keyword>
<protein>
    <recommendedName>
        <fullName evidence="4">Transporter</fullName>
    </recommendedName>
</protein>
<evidence type="ECO:0008006" key="4">
    <source>
        <dbReference type="Google" id="ProtNLM"/>
    </source>
</evidence>
<sequence length="345" mass="37404">MKEIVMLAGAYISVCIGSGFATGQEILQFFSAQGSKSILAGIICMVLMMYCGARLFEIGKNIQLKYSNDIFTYLFGDFMGSIFKIIIPVFSLCSFIVMISGAGATINQYYGINKTIGGIILAIITMISVIMGMNKVLDILGNLGPIISIIAIGVSIVYITKNYQNLSNIDYTINNLGIVKAIDNWPISAIVYSGLNIIFATPFLVGAGKTAKNIKNCKSAGIIGGFILILSAMFINIAILADIQNVHMQEIPTLYMSKQISPLIGNIFSLILIGGIYTTAAPLLWSVCNSCYEEKSKKFNIMAIICTILGIFGGMLPFSYLVKFMYPISGSVGVLIILALIKKRR</sequence>
<dbReference type="PANTHER" id="PTHR37814:SF1">
    <property type="entry name" value="MEMBRANE PROTEIN"/>
    <property type="match status" value="1"/>
</dbReference>
<dbReference type="PANTHER" id="PTHR37814">
    <property type="entry name" value="CONSERVED MEMBRANE PROTEIN"/>
    <property type="match status" value="1"/>
</dbReference>
<evidence type="ECO:0000256" key="1">
    <source>
        <dbReference type="SAM" id="Phobius"/>
    </source>
</evidence>
<name>A0ABR7K1Y5_9FIRM</name>
<feature type="transmembrane region" description="Helical" evidence="1">
    <location>
        <begin position="189"/>
        <end position="208"/>
    </location>
</feature>
<evidence type="ECO:0000313" key="2">
    <source>
        <dbReference type="EMBL" id="MBC6003105.1"/>
    </source>
</evidence>
<dbReference type="InterPro" id="IPR038728">
    <property type="entry name" value="YkvI-like"/>
</dbReference>
<keyword evidence="1" id="KW-0812">Transmembrane</keyword>
<feature type="transmembrane region" description="Helical" evidence="1">
    <location>
        <begin position="220"/>
        <end position="243"/>
    </location>
</feature>
<dbReference type="RefSeq" id="WP_187005419.1">
    <property type="nucleotide sequence ID" value="NZ_JACRWD010000001.1"/>
</dbReference>
<comment type="caution">
    <text evidence="2">The sequence shown here is derived from an EMBL/GenBank/DDBJ whole genome shotgun (WGS) entry which is preliminary data.</text>
</comment>
<keyword evidence="3" id="KW-1185">Reference proteome</keyword>
<feature type="transmembrane region" description="Helical" evidence="1">
    <location>
        <begin position="324"/>
        <end position="341"/>
    </location>
</feature>
<feature type="transmembrane region" description="Helical" evidence="1">
    <location>
        <begin position="263"/>
        <end position="287"/>
    </location>
</feature>
<reference evidence="2 3" key="1">
    <citation type="submission" date="2020-08" db="EMBL/GenBank/DDBJ databases">
        <authorList>
            <person name="Liu C."/>
            <person name="Sun Q."/>
        </authorList>
    </citation>
    <scope>NUCLEOTIDE SEQUENCE [LARGE SCALE GENOMIC DNA]</scope>
    <source>
        <strain evidence="2 3">NSJ-45</strain>
    </source>
</reference>
<evidence type="ECO:0000313" key="3">
    <source>
        <dbReference type="Proteomes" id="UP000611796"/>
    </source>
</evidence>
<dbReference type="Proteomes" id="UP000611796">
    <property type="component" value="Unassembled WGS sequence"/>
</dbReference>
<gene>
    <name evidence="2" type="ORF">H8891_04770</name>
</gene>
<feature type="transmembrane region" description="Helical" evidence="1">
    <location>
        <begin position="299"/>
        <end position="318"/>
    </location>
</feature>
<organism evidence="2 3">
    <name type="scientific">Paeniclostridium hominis</name>
    <dbReference type="NCBI Taxonomy" id="2764329"/>
    <lineage>
        <taxon>Bacteria</taxon>
        <taxon>Bacillati</taxon>
        <taxon>Bacillota</taxon>
        <taxon>Clostridia</taxon>
        <taxon>Peptostreptococcales</taxon>
        <taxon>Peptostreptococcaceae</taxon>
        <taxon>Paeniclostridium</taxon>
    </lineage>
</organism>